<feature type="region of interest" description="Disordered" evidence="1">
    <location>
        <begin position="48"/>
        <end position="137"/>
    </location>
</feature>
<accession>A0A0S4J3A9</accession>
<dbReference type="Proteomes" id="UP000051952">
    <property type="component" value="Unassembled WGS sequence"/>
</dbReference>
<gene>
    <name evidence="2" type="ORF">BSAL_81115</name>
</gene>
<feature type="compositionally biased region" description="Basic and acidic residues" evidence="1">
    <location>
        <begin position="74"/>
        <end position="86"/>
    </location>
</feature>
<keyword evidence="3" id="KW-1185">Reference proteome</keyword>
<dbReference type="EMBL" id="CYKH01000868">
    <property type="protein sequence ID" value="CUG55236.1"/>
    <property type="molecule type" value="Genomic_DNA"/>
</dbReference>
<protein>
    <submittedName>
        <fullName evidence="2">Uncharacterized protein</fullName>
    </submittedName>
</protein>
<organism evidence="2 3">
    <name type="scientific">Bodo saltans</name>
    <name type="common">Flagellated protozoan</name>
    <dbReference type="NCBI Taxonomy" id="75058"/>
    <lineage>
        <taxon>Eukaryota</taxon>
        <taxon>Discoba</taxon>
        <taxon>Euglenozoa</taxon>
        <taxon>Kinetoplastea</taxon>
        <taxon>Metakinetoplastina</taxon>
        <taxon>Eubodonida</taxon>
        <taxon>Bodonidae</taxon>
        <taxon>Bodo</taxon>
    </lineage>
</organism>
<sequence length="162" mass="17531">MTKNAMQLFLRAVQVTVVSPLEASGRRSISIHPEPVMNASAFNTSAFGTSGSIQEPTNSPARSPLLRDIAMPEMRIDEPADNDRKRASLGGSTSPQLKGFMAGRSPRGSISPVTNKLVLPRPRSSLSNAPEDEEDDTTLTVRWTLHDGKHLSQLTGTVVPKR</sequence>
<name>A0A0S4J3A9_BODSA</name>
<evidence type="ECO:0000313" key="2">
    <source>
        <dbReference type="EMBL" id="CUG55236.1"/>
    </source>
</evidence>
<evidence type="ECO:0000313" key="3">
    <source>
        <dbReference type="Proteomes" id="UP000051952"/>
    </source>
</evidence>
<proteinExistence type="predicted"/>
<dbReference type="VEuPathDB" id="TriTrypDB:BSAL_81115"/>
<feature type="compositionally biased region" description="Polar residues" evidence="1">
    <location>
        <begin position="48"/>
        <end position="61"/>
    </location>
</feature>
<reference evidence="3" key="1">
    <citation type="submission" date="2015-09" db="EMBL/GenBank/DDBJ databases">
        <authorList>
            <consortium name="Pathogen Informatics"/>
        </authorList>
    </citation>
    <scope>NUCLEOTIDE SEQUENCE [LARGE SCALE GENOMIC DNA]</scope>
    <source>
        <strain evidence="3">Lake Konstanz</strain>
    </source>
</reference>
<dbReference type="AlphaFoldDB" id="A0A0S4J3A9"/>
<evidence type="ECO:0000256" key="1">
    <source>
        <dbReference type="SAM" id="MobiDB-lite"/>
    </source>
</evidence>